<protein>
    <recommendedName>
        <fullName evidence="1">Reverse transcriptase domain-containing protein</fullName>
    </recommendedName>
</protein>
<dbReference type="PANTHER" id="PTHR31635">
    <property type="entry name" value="REVERSE TRANSCRIPTASE DOMAIN-CONTAINING PROTEIN-RELATED"/>
    <property type="match status" value="1"/>
</dbReference>
<evidence type="ECO:0000313" key="3">
    <source>
        <dbReference type="Proteomes" id="UP000568751"/>
    </source>
</evidence>
<accession>A0A853F5W5</accession>
<feature type="domain" description="Reverse transcriptase" evidence="1">
    <location>
        <begin position="1"/>
        <end position="168"/>
    </location>
</feature>
<dbReference type="AlphaFoldDB" id="A0A853F5W5"/>
<organism evidence="2 3">
    <name type="scientific">Candidatus Thiodubiliella endoseptemdiera</name>
    <dbReference type="NCBI Taxonomy" id="2738886"/>
    <lineage>
        <taxon>Bacteria</taxon>
        <taxon>Pseudomonadati</taxon>
        <taxon>Pseudomonadota</taxon>
        <taxon>Gammaproteobacteria</taxon>
        <taxon>Candidatus Pseudothioglobaceae</taxon>
        <taxon>Candidatus Thiodubiliella</taxon>
    </lineage>
</organism>
<proteinExistence type="predicted"/>
<dbReference type="Pfam" id="PF00078">
    <property type="entry name" value="RVT_1"/>
    <property type="match status" value="1"/>
</dbReference>
<dbReference type="PROSITE" id="PS50878">
    <property type="entry name" value="RT_POL"/>
    <property type="match status" value="1"/>
</dbReference>
<dbReference type="SUPFAM" id="SSF56672">
    <property type="entry name" value="DNA/RNA polymerases"/>
    <property type="match status" value="1"/>
</dbReference>
<dbReference type="PANTHER" id="PTHR31635:SF196">
    <property type="entry name" value="REVERSE TRANSCRIPTASE DOMAIN-CONTAINING PROTEIN-RELATED"/>
    <property type="match status" value="1"/>
</dbReference>
<name>A0A853F5W5_9GAMM</name>
<reference evidence="2 3" key="1">
    <citation type="submission" date="2020-05" db="EMBL/GenBank/DDBJ databases">
        <title>Horizontal transmission and recombination maintain forever young bacterial symbiont genomes.</title>
        <authorList>
            <person name="Russell S.L."/>
            <person name="Pepper-Tunick E."/>
            <person name="Svedberg J."/>
            <person name="Byrne A."/>
            <person name="Ruelas Castillo J."/>
            <person name="Vollmers C."/>
            <person name="Beinart R.A."/>
            <person name="Corbett-Detig R."/>
        </authorList>
    </citation>
    <scope>NUCLEOTIDE SEQUENCE [LARGE SCALE GENOMIC DNA]</scope>
    <source>
        <strain evidence="2">455</strain>
    </source>
</reference>
<evidence type="ECO:0000259" key="1">
    <source>
        <dbReference type="PROSITE" id="PS50878"/>
    </source>
</evidence>
<dbReference type="EMBL" id="JACCHT010000024">
    <property type="protein sequence ID" value="NYT28767.1"/>
    <property type="molecule type" value="Genomic_DNA"/>
</dbReference>
<dbReference type="InterPro" id="IPR000477">
    <property type="entry name" value="RT_dom"/>
</dbReference>
<sequence>MTQYHGTFLITFKNFNFGESIQKWVKTFYNNIKSAVNQGGNLSEFFRIERGCRQGDPLSPYLFILCAEIMAIKIRENPKIKGIKVLHSEHEISQFADDTSVILDGSEESLNETLLELEWFKKISGLKINFSKTQVIWIGSKKYSSDRLCENWNLSWGKTTFTVLGINFDVDISKITKINYEKYLKKMKGLFKQWNKRNLTPIGKITVVKSLILPVLNHLFIALPNPSIEIIKDIEAMLYTFIWKSSVNRVKKDIMQKKYQEGGLKMINIHSFILALKSTWIRRLFFNNCKWQNIFMSSIDINKLSCGGSGYIEQVIESVKNQFWKDVLYAWKSVIEKDENSYFIKLLRHHSHTNR</sequence>
<evidence type="ECO:0000313" key="2">
    <source>
        <dbReference type="EMBL" id="NYT28767.1"/>
    </source>
</evidence>
<gene>
    <name evidence="2" type="ORF">H0A76_13535</name>
</gene>
<dbReference type="InterPro" id="IPR043502">
    <property type="entry name" value="DNA/RNA_pol_sf"/>
</dbReference>
<comment type="caution">
    <text evidence="2">The sequence shown here is derived from an EMBL/GenBank/DDBJ whole genome shotgun (WGS) entry which is preliminary data.</text>
</comment>
<dbReference type="Proteomes" id="UP000568751">
    <property type="component" value="Unassembled WGS sequence"/>
</dbReference>